<reference evidence="1 2" key="1">
    <citation type="journal article" date="2010" name="Nat. Biotechnol.">
        <title>Genome sequence of the model mushroom Schizophyllum commune.</title>
        <authorList>
            <person name="Ohm R.A."/>
            <person name="de Jong J.F."/>
            <person name="Lugones L.G."/>
            <person name="Aerts A."/>
            <person name="Kothe E."/>
            <person name="Stajich J.E."/>
            <person name="de Vries R.P."/>
            <person name="Record E."/>
            <person name="Levasseur A."/>
            <person name="Baker S.E."/>
            <person name="Bartholomew K.A."/>
            <person name="Coutinho P.M."/>
            <person name="Erdmann S."/>
            <person name="Fowler T.J."/>
            <person name="Gathman A.C."/>
            <person name="Lombard V."/>
            <person name="Henrissat B."/>
            <person name="Knabe N."/>
            <person name="Kuees U."/>
            <person name="Lilly W.W."/>
            <person name="Lindquist E."/>
            <person name="Lucas S."/>
            <person name="Magnuson J.K."/>
            <person name="Piumi F."/>
            <person name="Raudaskoski M."/>
            <person name="Salamov A."/>
            <person name="Schmutz J."/>
            <person name="Schwarze F.W.M.R."/>
            <person name="vanKuyk P.A."/>
            <person name="Horton J.S."/>
            <person name="Grigoriev I.V."/>
            <person name="Woesten H.A.B."/>
        </authorList>
    </citation>
    <scope>NUCLEOTIDE SEQUENCE [LARGE SCALE GENOMIC DNA]</scope>
    <source>
        <strain evidence="2">H4-8 / FGSC 9210</strain>
    </source>
</reference>
<dbReference type="InParanoid" id="D8QF45"/>
<gene>
    <name evidence="1" type="ORF">SCHCODRAFT_270001</name>
</gene>
<dbReference type="VEuPathDB" id="FungiDB:SCHCODRAFT_0270001"/>
<name>D8QF45_SCHCM</name>
<proteinExistence type="predicted"/>
<sequence>MGFFLQPSLTFSQPATLPDLTQLTEDTSTNGRLRRALPHTRCRHPGRGRRTARRSFPARGPLLIWGLVLLDTRRTRRIPITRVVAQPPRPRSPLRPRQCREGRHLHGPRWCVVA</sequence>
<dbReference type="EMBL" id="GL377311">
    <property type="protein sequence ID" value="EFI93065.1"/>
    <property type="molecule type" value="Genomic_DNA"/>
</dbReference>
<protein>
    <submittedName>
        <fullName evidence="1">Uncharacterized protein</fullName>
    </submittedName>
</protein>
<dbReference type="KEGG" id="scm:SCHCO_0270001"/>
<dbReference type="GeneID" id="9592021"/>
<accession>D8QF45</accession>
<evidence type="ECO:0000313" key="1">
    <source>
        <dbReference type="EMBL" id="EFI93065.1"/>
    </source>
</evidence>
<keyword evidence="2" id="KW-1185">Reference proteome</keyword>
<dbReference type="Proteomes" id="UP000007431">
    <property type="component" value="Unassembled WGS sequence"/>
</dbReference>
<dbReference type="HOGENOM" id="CLU_2122481_0_0_1"/>
<dbReference type="AlphaFoldDB" id="D8QF45"/>
<evidence type="ECO:0000313" key="2">
    <source>
        <dbReference type="Proteomes" id="UP000007431"/>
    </source>
</evidence>
<organism evidence="2">
    <name type="scientific">Schizophyllum commune (strain H4-8 / FGSC 9210)</name>
    <name type="common">Split gill fungus</name>
    <dbReference type="NCBI Taxonomy" id="578458"/>
    <lineage>
        <taxon>Eukaryota</taxon>
        <taxon>Fungi</taxon>
        <taxon>Dikarya</taxon>
        <taxon>Basidiomycota</taxon>
        <taxon>Agaricomycotina</taxon>
        <taxon>Agaricomycetes</taxon>
        <taxon>Agaricomycetidae</taxon>
        <taxon>Agaricales</taxon>
        <taxon>Schizophyllaceae</taxon>
        <taxon>Schizophyllum</taxon>
    </lineage>
</organism>